<reference evidence="11" key="1">
    <citation type="submission" date="2025-08" db="UniProtKB">
        <authorList>
            <consortium name="RefSeq"/>
        </authorList>
    </citation>
    <scope>IDENTIFICATION</scope>
</reference>
<evidence type="ECO:0000256" key="8">
    <source>
        <dbReference type="SAM" id="SignalP"/>
    </source>
</evidence>
<dbReference type="FunFam" id="3.80.10.10:FF:000129">
    <property type="entry name" value="Leucine-rich repeat receptor-like kinase"/>
    <property type="match status" value="1"/>
</dbReference>
<gene>
    <name evidence="11" type="primary">LOC104608873</name>
</gene>
<comment type="subcellular location">
    <subcellularLocation>
        <location evidence="1">Membrane</location>
        <topology evidence="1">Single-pass membrane protein</topology>
    </subcellularLocation>
</comment>
<dbReference type="FunCoup" id="A0A1U8AYC5">
    <property type="interactions" value="149"/>
</dbReference>
<keyword evidence="7" id="KW-0472">Membrane</keyword>
<dbReference type="PANTHER" id="PTHR45631">
    <property type="entry name" value="OS07G0107800 PROTEIN-RELATED"/>
    <property type="match status" value="1"/>
</dbReference>
<keyword evidence="4 8" id="KW-0732">Signal</keyword>
<dbReference type="InterPro" id="IPR001611">
    <property type="entry name" value="Leu-rich_rpt"/>
</dbReference>
<evidence type="ECO:0000313" key="10">
    <source>
        <dbReference type="Proteomes" id="UP000189703"/>
    </source>
</evidence>
<evidence type="ECO:0000259" key="9">
    <source>
        <dbReference type="Pfam" id="PF12819"/>
    </source>
</evidence>
<dbReference type="GO" id="GO:0016020">
    <property type="term" value="C:membrane"/>
    <property type="evidence" value="ECO:0007669"/>
    <property type="project" value="UniProtKB-SubCell"/>
</dbReference>
<evidence type="ECO:0000256" key="5">
    <source>
        <dbReference type="ARBA" id="ARBA00022737"/>
    </source>
</evidence>
<dbReference type="Gene3D" id="3.80.10.10">
    <property type="entry name" value="Ribonuclease Inhibitor"/>
    <property type="match status" value="1"/>
</dbReference>
<keyword evidence="3" id="KW-0812">Transmembrane</keyword>
<name>A0A1U8AYC5_NELNU</name>
<evidence type="ECO:0000256" key="7">
    <source>
        <dbReference type="ARBA" id="ARBA00023136"/>
    </source>
</evidence>
<feature type="signal peptide" evidence="8">
    <location>
        <begin position="1"/>
        <end position="19"/>
    </location>
</feature>
<keyword evidence="5" id="KW-0677">Repeat</keyword>
<keyword evidence="2" id="KW-0433">Leucine-rich repeat</keyword>
<protein>
    <submittedName>
        <fullName evidence="11">Probable LRR receptor-like serine/threonine-protein kinase At5g59680</fullName>
    </submittedName>
</protein>
<dbReference type="Proteomes" id="UP000189703">
    <property type="component" value="Unplaced"/>
</dbReference>
<dbReference type="Pfam" id="PF00560">
    <property type="entry name" value="LRR_1"/>
    <property type="match status" value="2"/>
</dbReference>
<feature type="chain" id="PRO_5010582064" evidence="8">
    <location>
        <begin position="20"/>
        <end position="536"/>
    </location>
</feature>
<evidence type="ECO:0000313" key="11">
    <source>
        <dbReference type="RefSeq" id="XP_010273295.1"/>
    </source>
</evidence>
<dbReference type="AlphaFoldDB" id="A0A1U8AYC5"/>
<evidence type="ECO:0000256" key="2">
    <source>
        <dbReference type="ARBA" id="ARBA00022614"/>
    </source>
</evidence>
<organism evidence="10 11">
    <name type="scientific">Nelumbo nucifera</name>
    <name type="common">Sacred lotus</name>
    <dbReference type="NCBI Taxonomy" id="4432"/>
    <lineage>
        <taxon>Eukaryota</taxon>
        <taxon>Viridiplantae</taxon>
        <taxon>Streptophyta</taxon>
        <taxon>Embryophyta</taxon>
        <taxon>Tracheophyta</taxon>
        <taxon>Spermatophyta</taxon>
        <taxon>Magnoliopsida</taxon>
        <taxon>Proteales</taxon>
        <taxon>Nelumbonaceae</taxon>
        <taxon>Nelumbo</taxon>
    </lineage>
</organism>
<dbReference type="KEGG" id="nnu:104608873"/>
<keyword evidence="10" id="KW-1185">Reference proteome</keyword>
<sequence>MANIVVVLLQMLLGLKVLSIPTLAVFLSIDCGSSDSFTAANNITWVGDDLYIKGGESQTVQSADNSSSVARQYTTRRVFPTRKKNCYSIGDVGKGERVFLRAYFYYGSCNNNETSSSPTFDLQFDGNHWTSVGGCITDPFYYEVIYLTKFDAVSLCVAQTDPDHIPFISAIQVISLDVGMYSKVDSTYPLFMRRRANYGGDKFVRYPDDKFDRIWRAFPGNSDLVAIKNYSQVIVADLPNKPPESVLQTAIKSSNLSAPGIGILIPSWFYVGDKDEITLYTIFYFSELEQLNSSEQRSFTLYLNKINISDPITPPYGTALEFDLTTNVSYADQENARYRLIPPSGSTLPSIVNAMEIFQIGHILTDGTNDNHVKALSVLQKAFVQLQSWSGDPCLPNGFPWEWVECTNDSVTPQIMSLNLSNYGLQGSLPDFSALDTLQMIDLSNNNLSGEIPSFLGNFPSLNMLNLANNSFGGLIPSSLTNNCNLKLVYSGNPNLCAPNQSSCVNNGTSISSASTSKNLGTTIGIVILVLVLVSF</sequence>
<dbReference type="eggNOG" id="ENOG502QVXJ">
    <property type="taxonomic scope" value="Eukaryota"/>
</dbReference>
<dbReference type="InParanoid" id="A0A1U8AYC5"/>
<dbReference type="OrthoDB" id="2143199at2759"/>
<dbReference type="GeneID" id="104608873"/>
<dbReference type="InterPro" id="IPR032675">
    <property type="entry name" value="LRR_dom_sf"/>
</dbReference>
<dbReference type="SUPFAM" id="SSF52058">
    <property type="entry name" value="L domain-like"/>
    <property type="match status" value="1"/>
</dbReference>
<keyword evidence="6" id="KW-1133">Transmembrane helix</keyword>
<dbReference type="OMA" id="NIWIPED"/>
<proteinExistence type="predicted"/>
<dbReference type="PANTHER" id="PTHR45631:SF44">
    <property type="entry name" value="CARBOHYDRATE-BINDING PROTEIN OF THE ER PROTEIN"/>
    <property type="match status" value="1"/>
</dbReference>
<evidence type="ECO:0000256" key="3">
    <source>
        <dbReference type="ARBA" id="ARBA00022692"/>
    </source>
</evidence>
<dbReference type="RefSeq" id="XP_010273295.1">
    <property type="nucleotide sequence ID" value="XM_010274993.2"/>
</dbReference>
<evidence type="ECO:0000256" key="4">
    <source>
        <dbReference type="ARBA" id="ARBA00022729"/>
    </source>
</evidence>
<evidence type="ECO:0000256" key="1">
    <source>
        <dbReference type="ARBA" id="ARBA00004167"/>
    </source>
</evidence>
<evidence type="ECO:0000256" key="6">
    <source>
        <dbReference type="ARBA" id="ARBA00022989"/>
    </source>
</evidence>
<dbReference type="InterPro" id="IPR024788">
    <property type="entry name" value="Malectin-like_Carb-bd_dom"/>
</dbReference>
<dbReference type="Pfam" id="PF12819">
    <property type="entry name" value="Malectin_like"/>
    <property type="match status" value="1"/>
</dbReference>
<accession>A0A1U8AYC5</accession>
<feature type="domain" description="Malectin-like" evidence="9">
    <location>
        <begin position="29"/>
        <end position="360"/>
    </location>
</feature>